<protein>
    <submittedName>
        <fullName evidence="1">Uncharacterized protein</fullName>
    </submittedName>
</protein>
<evidence type="ECO:0000313" key="1">
    <source>
        <dbReference type="EMBL" id="MBC1565060.1"/>
    </source>
</evidence>
<comment type="caution">
    <text evidence="1">The sequence shown here is derived from an EMBL/GenBank/DDBJ whole genome shotgun (WGS) entry which is preliminary data.</text>
</comment>
<dbReference type="AlphaFoldDB" id="A0A841XFT4"/>
<gene>
    <name evidence="1" type="ORF">HB907_06530</name>
</gene>
<dbReference type="RefSeq" id="WP_185351887.1">
    <property type="nucleotide sequence ID" value="NZ_JAAROI010000002.1"/>
</dbReference>
<evidence type="ECO:0000313" key="2">
    <source>
        <dbReference type="Proteomes" id="UP000586951"/>
    </source>
</evidence>
<reference evidence="1 2" key="1">
    <citation type="submission" date="2020-03" db="EMBL/GenBank/DDBJ databases">
        <title>Soil Listeria distribution.</title>
        <authorList>
            <person name="Liao J."/>
            <person name="Wiedmann M."/>
        </authorList>
    </citation>
    <scope>NUCLEOTIDE SEQUENCE [LARGE SCALE GENOMIC DNA]</scope>
    <source>
        <strain evidence="1 2">FSL L7-1427</strain>
    </source>
</reference>
<name>A0A841XFT4_9LIST</name>
<dbReference type="Proteomes" id="UP000586951">
    <property type="component" value="Unassembled WGS sequence"/>
</dbReference>
<proteinExistence type="predicted"/>
<dbReference type="EMBL" id="JAARRU010000001">
    <property type="protein sequence ID" value="MBC1565060.1"/>
    <property type="molecule type" value="Genomic_DNA"/>
</dbReference>
<organism evidence="1 2">
    <name type="scientific">Listeria booriae</name>
    <dbReference type="NCBI Taxonomy" id="1552123"/>
    <lineage>
        <taxon>Bacteria</taxon>
        <taxon>Bacillati</taxon>
        <taxon>Bacillota</taxon>
        <taxon>Bacilli</taxon>
        <taxon>Bacillales</taxon>
        <taxon>Listeriaceae</taxon>
        <taxon>Listeria</taxon>
    </lineage>
</organism>
<sequence length="62" mass="7523">MGKTYFIHRKHIHDLDGSIFEALRLKLEDWSKSGKAVEVTKTTDRHFIKQFENNRDYIKYYC</sequence>
<accession>A0A841XFT4</accession>